<dbReference type="Gene3D" id="3.30.460.10">
    <property type="entry name" value="Beta Polymerase, domain 2"/>
    <property type="match status" value="1"/>
</dbReference>
<proteinExistence type="inferred from homology"/>
<sequence length="274" mass="30891">FLPHQSSELVSSFQIMVLLQCSGCSSWDCGSPFFLKGDLFLPFIVAAKVGGKIFPFGSFYLGVHSKGMFSFLNCKSTSGLEDFFTSFLEKLKAQKEATDIFCLSVLKFCLCVSSWWFLCSLIFYMDLVFAQLAQRSIPDNLDLLNNNLLRNLDSRCVRSLNGYRVTVEILRHVPNVHTFRLVLRATKLWVKREKLNIHLFICCGVKWSMNCDLKLPVWCPGMNPSDRTHIMPIIPPAYPYQNTSFNGSPSTFAIITGAIERGHTTTSSGATSMY</sequence>
<keyword evidence="14" id="KW-0812">Transmembrane</keyword>
<dbReference type="Pfam" id="PF04928">
    <property type="entry name" value="PAP_central"/>
    <property type="match status" value="1"/>
</dbReference>
<feature type="domain" description="Poly(A) polymerase central" evidence="15">
    <location>
        <begin position="212"/>
        <end position="267"/>
    </location>
</feature>
<dbReference type="InterPro" id="IPR048840">
    <property type="entry name" value="PolA_pol_NTPase"/>
</dbReference>
<dbReference type="Ensembl" id="ENSDLAT00005009774.2">
    <property type="protein sequence ID" value="ENSDLAP00005008903.2"/>
    <property type="gene ID" value="ENSDLAG00005004706.2"/>
</dbReference>
<dbReference type="Pfam" id="PF20750">
    <property type="entry name" value="PAP_NTPase"/>
    <property type="match status" value="1"/>
</dbReference>
<evidence type="ECO:0000259" key="15">
    <source>
        <dbReference type="Pfam" id="PF04928"/>
    </source>
</evidence>
<evidence type="ECO:0000256" key="9">
    <source>
        <dbReference type="ARBA" id="ARBA00022741"/>
    </source>
</evidence>
<reference evidence="17" key="2">
    <citation type="submission" date="2025-09" db="UniProtKB">
        <authorList>
            <consortium name="Ensembl"/>
        </authorList>
    </citation>
    <scope>IDENTIFICATION</scope>
</reference>
<evidence type="ECO:0000256" key="12">
    <source>
        <dbReference type="ARBA" id="ARBA00023242"/>
    </source>
</evidence>
<dbReference type="InterPro" id="IPR043519">
    <property type="entry name" value="NT_sf"/>
</dbReference>
<evidence type="ECO:0000256" key="7">
    <source>
        <dbReference type="ARBA" id="ARBA00022679"/>
    </source>
</evidence>
<evidence type="ECO:0000256" key="13">
    <source>
        <dbReference type="ARBA" id="ARBA00048830"/>
    </source>
</evidence>
<dbReference type="GO" id="GO:1990817">
    <property type="term" value="F:poly(A) RNA polymerase activity"/>
    <property type="evidence" value="ECO:0007669"/>
    <property type="project" value="UniProtKB-EC"/>
</dbReference>
<dbReference type="SUPFAM" id="SSF81631">
    <property type="entry name" value="PAP/OAS1 substrate-binding domain"/>
    <property type="match status" value="1"/>
</dbReference>
<keyword evidence="9" id="KW-0547">Nucleotide-binding</keyword>
<keyword evidence="6" id="KW-0507">mRNA processing</keyword>
<evidence type="ECO:0000256" key="4">
    <source>
        <dbReference type="ARBA" id="ARBA00010912"/>
    </source>
</evidence>
<keyword evidence="14" id="KW-0472">Membrane</keyword>
<dbReference type="PANTHER" id="PTHR10682:SF10">
    <property type="entry name" value="POLYNUCLEOTIDE ADENYLYLTRANSFERASE"/>
    <property type="match status" value="1"/>
</dbReference>
<evidence type="ECO:0000256" key="6">
    <source>
        <dbReference type="ARBA" id="ARBA00022664"/>
    </source>
</evidence>
<dbReference type="GeneTree" id="ENSGT00940000156467"/>
<evidence type="ECO:0000256" key="14">
    <source>
        <dbReference type="SAM" id="Phobius"/>
    </source>
</evidence>
<evidence type="ECO:0000313" key="18">
    <source>
        <dbReference type="Proteomes" id="UP000694389"/>
    </source>
</evidence>
<feature type="transmembrane region" description="Helical" evidence="14">
    <location>
        <begin position="40"/>
        <end position="63"/>
    </location>
</feature>
<dbReference type="InterPro" id="IPR007012">
    <property type="entry name" value="PolA_pol_cen_dom"/>
</dbReference>
<comment type="catalytic activity">
    <reaction evidence="13">
        <text>RNA(n) + ATP = RNA(n)-3'-adenine ribonucleotide + diphosphate</text>
        <dbReference type="Rhea" id="RHEA:11332"/>
        <dbReference type="Rhea" id="RHEA-COMP:14527"/>
        <dbReference type="Rhea" id="RHEA-COMP:17347"/>
        <dbReference type="ChEBI" id="CHEBI:30616"/>
        <dbReference type="ChEBI" id="CHEBI:33019"/>
        <dbReference type="ChEBI" id="CHEBI:140395"/>
        <dbReference type="ChEBI" id="CHEBI:173115"/>
        <dbReference type="EC" id="2.7.7.19"/>
    </reaction>
</comment>
<evidence type="ECO:0000313" key="17">
    <source>
        <dbReference type="Ensembl" id="ENSDLAP00005008903.2"/>
    </source>
</evidence>
<reference evidence="17" key="1">
    <citation type="submission" date="2025-08" db="UniProtKB">
        <authorList>
            <consortium name="Ensembl"/>
        </authorList>
    </citation>
    <scope>IDENTIFICATION</scope>
</reference>
<protein>
    <recommendedName>
        <fullName evidence="5">polynucleotide adenylyltransferase</fullName>
        <ecNumber evidence="5">2.7.7.19</ecNumber>
    </recommendedName>
</protein>
<comment type="similarity">
    <text evidence="4">Belongs to the poly(A) polymerase family.</text>
</comment>
<dbReference type="GO" id="GO:0006397">
    <property type="term" value="P:mRNA processing"/>
    <property type="evidence" value="ECO:0007669"/>
    <property type="project" value="UniProtKB-KW"/>
</dbReference>
<keyword evidence="10" id="KW-0067">ATP-binding</keyword>
<comment type="cofactor">
    <cofactor evidence="2">
        <name>Mg(2+)</name>
        <dbReference type="ChEBI" id="CHEBI:18420"/>
    </cofactor>
</comment>
<dbReference type="GO" id="GO:0005524">
    <property type="term" value="F:ATP binding"/>
    <property type="evidence" value="ECO:0007669"/>
    <property type="project" value="UniProtKB-KW"/>
</dbReference>
<keyword evidence="12" id="KW-0539">Nucleus</keyword>
<dbReference type="GO" id="GO:0046872">
    <property type="term" value="F:metal ion binding"/>
    <property type="evidence" value="ECO:0007669"/>
    <property type="project" value="UniProtKB-KW"/>
</dbReference>
<dbReference type="SUPFAM" id="SSF81301">
    <property type="entry name" value="Nucleotidyltransferase"/>
    <property type="match status" value="1"/>
</dbReference>
<evidence type="ECO:0000256" key="3">
    <source>
        <dbReference type="ARBA" id="ARBA00004123"/>
    </source>
</evidence>
<evidence type="ECO:0000256" key="8">
    <source>
        <dbReference type="ARBA" id="ARBA00022723"/>
    </source>
</evidence>
<dbReference type="EC" id="2.7.7.19" evidence="5"/>
<evidence type="ECO:0000256" key="2">
    <source>
        <dbReference type="ARBA" id="ARBA00001946"/>
    </source>
</evidence>
<dbReference type="Proteomes" id="UP000694389">
    <property type="component" value="Unassembled WGS sequence"/>
</dbReference>
<accession>A0A8C4DTQ9</accession>
<evidence type="ECO:0000256" key="11">
    <source>
        <dbReference type="ARBA" id="ARBA00022842"/>
    </source>
</evidence>
<keyword evidence="8" id="KW-0479">Metal-binding</keyword>
<keyword evidence="18" id="KW-1185">Reference proteome</keyword>
<organism evidence="17 18">
    <name type="scientific">Dicentrarchus labrax</name>
    <name type="common">European seabass</name>
    <name type="synonym">Morone labrax</name>
    <dbReference type="NCBI Taxonomy" id="13489"/>
    <lineage>
        <taxon>Eukaryota</taxon>
        <taxon>Metazoa</taxon>
        <taxon>Chordata</taxon>
        <taxon>Craniata</taxon>
        <taxon>Vertebrata</taxon>
        <taxon>Euteleostomi</taxon>
        <taxon>Actinopterygii</taxon>
        <taxon>Neopterygii</taxon>
        <taxon>Teleostei</taxon>
        <taxon>Neoteleostei</taxon>
        <taxon>Acanthomorphata</taxon>
        <taxon>Eupercaria</taxon>
        <taxon>Moronidae</taxon>
        <taxon>Dicentrarchus</taxon>
    </lineage>
</organism>
<evidence type="ECO:0000256" key="5">
    <source>
        <dbReference type="ARBA" id="ARBA00012388"/>
    </source>
</evidence>
<dbReference type="AlphaFoldDB" id="A0A8C4DTQ9"/>
<evidence type="ECO:0000256" key="10">
    <source>
        <dbReference type="ARBA" id="ARBA00022840"/>
    </source>
</evidence>
<dbReference type="GO" id="GO:0005634">
    <property type="term" value="C:nucleus"/>
    <property type="evidence" value="ECO:0007669"/>
    <property type="project" value="UniProtKB-SubCell"/>
</dbReference>
<keyword evidence="14" id="KW-1133">Transmembrane helix</keyword>
<name>A0A8C4DTQ9_DICLA</name>
<comment type="cofactor">
    <cofactor evidence="1">
        <name>Mn(2+)</name>
        <dbReference type="ChEBI" id="CHEBI:29035"/>
    </cofactor>
</comment>
<feature type="transmembrane region" description="Helical" evidence="14">
    <location>
        <begin position="100"/>
        <end position="125"/>
    </location>
</feature>
<keyword evidence="7" id="KW-0808">Transferase</keyword>
<feature type="domain" description="Poly(A) polymerase nucleotidyltransferase" evidence="16">
    <location>
        <begin position="45"/>
        <end position="173"/>
    </location>
</feature>
<evidence type="ECO:0000256" key="1">
    <source>
        <dbReference type="ARBA" id="ARBA00001936"/>
    </source>
</evidence>
<keyword evidence="11" id="KW-0460">Magnesium</keyword>
<dbReference type="Gene3D" id="1.10.1410.10">
    <property type="match status" value="2"/>
</dbReference>
<dbReference type="PANTHER" id="PTHR10682">
    <property type="entry name" value="POLY A POLYMERASE"/>
    <property type="match status" value="1"/>
</dbReference>
<evidence type="ECO:0000259" key="16">
    <source>
        <dbReference type="Pfam" id="PF20750"/>
    </source>
</evidence>
<comment type="subcellular location">
    <subcellularLocation>
        <location evidence="3">Nucleus</location>
    </subcellularLocation>
</comment>